<evidence type="ECO:0000313" key="5">
    <source>
        <dbReference type="Proteomes" id="UP000717328"/>
    </source>
</evidence>
<dbReference type="Gene3D" id="3.40.50.1820">
    <property type="entry name" value="alpha/beta hydrolase"/>
    <property type="match status" value="1"/>
</dbReference>
<dbReference type="InterPro" id="IPR029058">
    <property type="entry name" value="AB_hydrolase_fold"/>
</dbReference>
<protein>
    <recommendedName>
        <fullName evidence="3">Alpha/beta hydrolase fold-3 domain-containing protein</fullName>
    </recommendedName>
</protein>
<evidence type="ECO:0000256" key="2">
    <source>
        <dbReference type="SAM" id="SignalP"/>
    </source>
</evidence>
<evidence type="ECO:0000256" key="1">
    <source>
        <dbReference type="ARBA" id="ARBA00022801"/>
    </source>
</evidence>
<dbReference type="Proteomes" id="UP000717328">
    <property type="component" value="Unassembled WGS sequence"/>
</dbReference>
<proteinExistence type="predicted"/>
<name>A0A9P7K6N0_9AGAR</name>
<dbReference type="OrthoDB" id="2152029at2759"/>
<dbReference type="EMBL" id="JABCKI010005782">
    <property type="protein sequence ID" value="KAG5638085.1"/>
    <property type="molecule type" value="Genomic_DNA"/>
</dbReference>
<gene>
    <name evidence="4" type="ORF">H0H81_001852</name>
</gene>
<dbReference type="Pfam" id="PF07859">
    <property type="entry name" value="Abhydrolase_3"/>
    <property type="match status" value="1"/>
</dbReference>
<dbReference type="PANTHER" id="PTHR48081">
    <property type="entry name" value="AB HYDROLASE SUPERFAMILY PROTEIN C4A8.06C"/>
    <property type="match status" value="1"/>
</dbReference>
<feature type="signal peptide" evidence="2">
    <location>
        <begin position="1"/>
        <end position="16"/>
    </location>
</feature>
<keyword evidence="5" id="KW-1185">Reference proteome</keyword>
<keyword evidence="2" id="KW-0732">Signal</keyword>
<dbReference type="GO" id="GO:0016787">
    <property type="term" value="F:hydrolase activity"/>
    <property type="evidence" value="ECO:0007669"/>
    <property type="project" value="UniProtKB-KW"/>
</dbReference>
<organism evidence="4 5">
    <name type="scientific">Sphagnurus paluster</name>
    <dbReference type="NCBI Taxonomy" id="117069"/>
    <lineage>
        <taxon>Eukaryota</taxon>
        <taxon>Fungi</taxon>
        <taxon>Dikarya</taxon>
        <taxon>Basidiomycota</taxon>
        <taxon>Agaricomycotina</taxon>
        <taxon>Agaricomycetes</taxon>
        <taxon>Agaricomycetidae</taxon>
        <taxon>Agaricales</taxon>
        <taxon>Tricholomatineae</taxon>
        <taxon>Lyophyllaceae</taxon>
        <taxon>Sphagnurus</taxon>
    </lineage>
</organism>
<sequence length="351" mass="38878">MGLVGSVALHLPLVLGWTLLTSPFHPNNQHKTWNRVLGDKVFYHLTGQLSVKQLQWALGDTMDVYRDWMNTQKLPLVIDELGEKARLLWIGQRRTDRVILYFHGGGYLLPMPFFVPDFWSYVLKELKVKDKEAGFAILQYSLVPTADFPTLLRQAVLAAQHLISTGVQPQNIQVVGDSAGANLIVALLSHLLHPVPELPRLTLSAPLRGAYIMSPWVALTGPHTGSVIANGTNDIIGPGCIETWGSLVLAGIRDHPHLEPYLEAARAPEGWFAGLDTVVQRVLISGGDAERLRDSIAGFADLIATHHQKMSYVPQKHGVHNDPYFDFMLKGRPGKGELTPIIVAWFSEGFE</sequence>
<feature type="chain" id="PRO_5040407094" description="Alpha/beta hydrolase fold-3 domain-containing protein" evidence="2">
    <location>
        <begin position="17"/>
        <end position="351"/>
    </location>
</feature>
<dbReference type="SUPFAM" id="SSF53474">
    <property type="entry name" value="alpha/beta-Hydrolases"/>
    <property type="match status" value="1"/>
</dbReference>
<dbReference type="PANTHER" id="PTHR48081:SF31">
    <property type="entry name" value="STERYL ACETYL HYDROLASE MUG81-RELATED"/>
    <property type="match status" value="1"/>
</dbReference>
<dbReference type="AlphaFoldDB" id="A0A9P7K6N0"/>
<reference evidence="4" key="1">
    <citation type="submission" date="2021-02" db="EMBL/GenBank/DDBJ databases">
        <authorList>
            <person name="Nieuwenhuis M."/>
            <person name="Van De Peppel L.J.J."/>
        </authorList>
    </citation>
    <scope>NUCLEOTIDE SEQUENCE</scope>
    <source>
        <strain evidence="4">D49</strain>
    </source>
</reference>
<evidence type="ECO:0000313" key="4">
    <source>
        <dbReference type="EMBL" id="KAG5638085.1"/>
    </source>
</evidence>
<dbReference type="InterPro" id="IPR050300">
    <property type="entry name" value="GDXG_lipolytic_enzyme"/>
</dbReference>
<feature type="domain" description="Alpha/beta hydrolase fold-3" evidence="3">
    <location>
        <begin position="99"/>
        <end position="320"/>
    </location>
</feature>
<accession>A0A9P7K6N0</accession>
<keyword evidence="1" id="KW-0378">Hydrolase</keyword>
<comment type="caution">
    <text evidence="4">The sequence shown here is derived from an EMBL/GenBank/DDBJ whole genome shotgun (WGS) entry which is preliminary data.</text>
</comment>
<evidence type="ECO:0000259" key="3">
    <source>
        <dbReference type="Pfam" id="PF07859"/>
    </source>
</evidence>
<reference evidence="4" key="2">
    <citation type="submission" date="2021-10" db="EMBL/GenBank/DDBJ databases">
        <title>Phylogenomics reveals ancestral predisposition of the termite-cultivated fungus Termitomyces towards a domesticated lifestyle.</title>
        <authorList>
            <person name="Auxier B."/>
            <person name="Grum-Grzhimaylo A."/>
            <person name="Cardenas M.E."/>
            <person name="Lodge J.D."/>
            <person name="Laessoe T."/>
            <person name="Pedersen O."/>
            <person name="Smith M.E."/>
            <person name="Kuyper T.W."/>
            <person name="Franco-Molano E.A."/>
            <person name="Baroni T.J."/>
            <person name="Aanen D.K."/>
        </authorList>
    </citation>
    <scope>NUCLEOTIDE SEQUENCE</scope>
    <source>
        <strain evidence="4">D49</strain>
    </source>
</reference>
<dbReference type="InterPro" id="IPR013094">
    <property type="entry name" value="AB_hydrolase_3"/>
</dbReference>